<evidence type="ECO:0000259" key="1">
    <source>
        <dbReference type="SMART" id="SM00460"/>
    </source>
</evidence>
<evidence type="ECO:0000313" key="3">
    <source>
        <dbReference type="Proteomes" id="UP000000637"/>
    </source>
</evidence>
<dbReference type="Gene3D" id="3.10.620.30">
    <property type="match status" value="1"/>
</dbReference>
<evidence type="ECO:0000313" key="2">
    <source>
        <dbReference type="EMBL" id="ABM09005.1"/>
    </source>
</evidence>
<dbReference type="GO" id="GO:0006508">
    <property type="term" value="P:proteolysis"/>
    <property type="evidence" value="ECO:0007669"/>
    <property type="project" value="UniProtKB-KW"/>
</dbReference>
<dbReference type="PANTHER" id="PTHR33490:SF12">
    <property type="entry name" value="BLL5557 PROTEIN"/>
    <property type="match status" value="1"/>
</dbReference>
<proteinExistence type="predicted"/>
<dbReference type="Gene3D" id="2.60.40.2250">
    <property type="match status" value="1"/>
</dbReference>
<organism evidence="2 3">
    <name type="scientific">Paenarthrobacter aurescens (strain TC1)</name>
    <dbReference type="NCBI Taxonomy" id="290340"/>
    <lineage>
        <taxon>Bacteria</taxon>
        <taxon>Bacillati</taxon>
        <taxon>Actinomycetota</taxon>
        <taxon>Actinomycetes</taxon>
        <taxon>Micrococcales</taxon>
        <taxon>Micrococcaceae</taxon>
        <taxon>Paenarthrobacter</taxon>
    </lineage>
</organism>
<dbReference type="InterPro" id="IPR002931">
    <property type="entry name" value="Transglutaminase-like"/>
</dbReference>
<dbReference type="SUPFAM" id="SSF54001">
    <property type="entry name" value="Cysteine proteinases"/>
    <property type="match status" value="1"/>
</dbReference>
<dbReference type="KEGG" id="aau:AAur_2524"/>
<dbReference type="HOGENOM" id="CLU_064253_1_0_11"/>
<dbReference type="GO" id="GO:0008233">
    <property type="term" value="F:peptidase activity"/>
    <property type="evidence" value="ECO:0007669"/>
    <property type="project" value="UniProtKB-KW"/>
</dbReference>
<reference evidence="2 3" key="1">
    <citation type="journal article" date="2006" name="PLoS Genet.">
        <title>Secrets of soil survival revealed by the genome sequence of Arthrobacter aurescens TC1.</title>
        <authorList>
            <person name="Mongodin E.F."/>
            <person name="Shapir N."/>
            <person name="Daugherty S.C."/>
            <person name="DeBoy R.T."/>
            <person name="Emerson J.B."/>
            <person name="Shvartzbeyn A."/>
            <person name="Radune D."/>
            <person name="Vamathevan J."/>
            <person name="Riggs F."/>
            <person name="Grinberg V."/>
            <person name="Khouri H."/>
            <person name="Wackett L.P."/>
            <person name="Nelson K.E."/>
            <person name="Sadowsky M.J."/>
        </authorList>
    </citation>
    <scope>NUCLEOTIDE SEQUENCE [LARGE SCALE GENOMIC DNA]</scope>
    <source>
        <strain evidence="2 3">TC1</strain>
    </source>
</reference>
<accession>A1R7N3</accession>
<dbReference type="PANTHER" id="PTHR33490">
    <property type="entry name" value="BLR5614 PROTEIN-RELATED"/>
    <property type="match status" value="1"/>
</dbReference>
<sequence length="280" mass="30304">MGAARRNPPRRSMERNVAASLVFKTAANTKVAMAIAVANNQGYDAVEETLSITIDGADVPFSELSDHHGGRFHYLEFTEPSEVSVDYRATVHGLGEPDASSPMELIRYVRPSRYAESDRLLPTSYAEFGSLQGAELLHAVRNWVNGELRYVSGSSRGTDGAVETLLHRKGVCRDFAHLAIALLRSKDVPARLAAVYAPGLSPMDFHAVAEAYINGAWHIIDPTGLAPRESMLRITAGRDSSDTAFLSTVGGSLTLKTLKVSASVNGELPVEDPRELVSLR</sequence>
<dbReference type="InterPro" id="IPR038765">
    <property type="entry name" value="Papain-like_cys_pep_sf"/>
</dbReference>
<dbReference type="eggNOG" id="COG1305">
    <property type="taxonomic scope" value="Bacteria"/>
</dbReference>
<dbReference type="SMART" id="SM00460">
    <property type="entry name" value="TGc"/>
    <property type="match status" value="1"/>
</dbReference>
<dbReference type="AlphaFoldDB" id="A1R7N3"/>
<dbReference type="Proteomes" id="UP000000637">
    <property type="component" value="Chromosome"/>
</dbReference>
<dbReference type="EMBL" id="CP000474">
    <property type="protein sequence ID" value="ABM09005.1"/>
    <property type="molecule type" value="Genomic_DNA"/>
</dbReference>
<feature type="domain" description="Transglutaminase-like" evidence="1">
    <location>
        <begin position="164"/>
        <end position="224"/>
    </location>
</feature>
<name>A1R7N3_PAEAT</name>
<dbReference type="Pfam" id="PF01841">
    <property type="entry name" value="Transglut_core"/>
    <property type="match status" value="1"/>
</dbReference>
<protein>
    <submittedName>
        <fullName evidence="2">Protease, transglutaminase-like</fullName>
    </submittedName>
</protein>
<gene>
    <name evidence="2" type="ordered locus">AAur_2524</name>
</gene>
<dbReference type="STRING" id="290340.AAur_2524"/>
<keyword evidence="3" id="KW-1185">Reference proteome</keyword>